<proteinExistence type="predicted"/>
<protein>
    <submittedName>
        <fullName evidence="1">Uncharacterized protein</fullName>
    </submittedName>
</protein>
<comment type="caution">
    <text evidence="1">The sequence shown here is derived from an EMBL/GenBank/DDBJ whole genome shotgun (WGS) entry which is preliminary data.</text>
</comment>
<keyword evidence="2" id="KW-1185">Reference proteome</keyword>
<reference evidence="1 2" key="1">
    <citation type="submission" date="2020-08" db="EMBL/GenBank/DDBJ databases">
        <title>Genomic Encyclopedia of Type Strains, Phase IV (KMG-IV): sequencing the most valuable type-strain genomes for metagenomic binning, comparative biology and taxonomic classification.</title>
        <authorList>
            <person name="Goeker M."/>
        </authorList>
    </citation>
    <scope>NUCLEOTIDE SEQUENCE [LARGE SCALE GENOMIC DNA]</scope>
    <source>
        <strain evidence="1 2">DSM 12251</strain>
    </source>
</reference>
<dbReference type="EMBL" id="JACHIF010000005">
    <property type="protein sequence ID" value="MBB5038636.1"/>
    <property type="molecule type" value="Genomic_DNA"/>
</dbReference>
<accession>A0A7W7YLX4</accession>
<sequence length="254" mass="28740">MKQNYYLKAFACIAIFIVPVMLHADSWLGIANSSPDYLRFASMTLTIGADRRDVLLRSLPANSARIWIRITGDKHIYIDQIMGLGPLGFARFSSKDDSAEFLPPGVYQLDINKNDQLLVSPGSLDDASQVIPLWDITVLALCDRLKLINNPNIERENKMLDQLIRSYNPVAIPGKYNSSPALMSLFSIGYAHGWFSRAIPEVEFDKVDYLLIEPNVSLITNKNELLPFHDTREIFKEAFKAGWDNSKDVMLDKQ</sequence>
<gene>
    <name evidence="1" type="ORF">HNQ64_002899</name>
</gene>
<dbReference type="Proteomes" id="UP000534294">
    <property type="component" value="Unassembled WGS sequence"/>
</dbReference>
<name>A0A7W7YLX4_9BACT</name>
<evidence type="ECO:0000313" key="1">
    <source>
        <dbReference type="EMBL" id="MBB5038636.1"/>
    </source>
</evidence>
<organism evidence="1 2">
    <name type="scientific">Prosthecobacter dejongeii</name>
    <dbReference type="NCBI Taxonomy" id="48465"/>
    <lineage>
        <taxon>Bacteria</taxon>
        <taxon>Pseudomonadati</taxon>
        <taxon>Verrucomicrobiota</taxon>
        <taxon>Verrucomicrobiia</taxon>
        <taxon>Verrucomicrobiales</taxon>
        <taxon>Verrucomicrobiaceae</taxon>
        <taxon>Prosthecobacter</taxon>
    </lineage>
</organism>
<dbReference type="RefSeq" id="WP_184209619.1">
    <property type="nucleotide sequence ID" value="NZ_JACHIF010000005.1"/>
</dbReference>
<dbReference type="AlphaFoldDB" id="A0A7W7YLX4"/>
<evidence type="ECO:0000313" key="2">
    <source>
        <dbReference type="Proteomes" id="UP000534294"/>
    </source>
</evidence>